<dbReference type="GO" id="GO:0043022">
    <property type="term" value="F:ribosome binding"/>
    <property type="evidence" value="ECO:0007669"/>
    <property type="project" value="TreeGrafter"/>
</dbReference>
<comment type="function">
    <text evidence="9">Component of the signal recognition particle (SRP) complex, a ribonucleoprotein complex that mediates the cotranslational targeting of secretory and membrane proteins to the endoplasmic reticulum (ER).</text>
</comment>
<reference evidence="12 13" key="1">
    <citation type="submission" date="2019-06" db="EMBL/GenBank/DDBJ databases">
        <title>Draft genome sequence of the filamentous fungus Phialemoniopsis curvata isolated from diesel fuel.</title>
        <authorList>
            <person name="Varaljay V.A."/>
            <person name="Lyon W.J."/>
            <person name="Crouch A.L."/>
            <person name="Drake C.E."/>
            <person name="Hollomon J.M."/>
            <person name="Nadeau L.J."/>
            <person name="Nunn H.S."/>
            <person name="Stevenson B.S."/>
            <person name="Bojanowski C.L."/>
            <person name="Crookes-Goodson W.J."/>
        </authorList>
    </citation>
    <scope>NUCLEOTIDE SEQUENCE [LARGE SCALE GENOMIC DNA]</scope>
    <source>
        <strain evidence="12 13">D216</strain>
    </source>
</reference>
<evidence type="ECO:0000256" key="9">
    <source>
        <dbReference type="PIRNR" id="PIRNR038922"/>
    </source>
</evidence>
<proteinExistence type="inferred from homology"/>
<dbReference type="RefSeq" id="XP_030996845.1">
    <property type="nucleotide sequence ID" value="XM_031139131.1"/>
</dbReference>
<dbReference type="GO" id="GO:0006614">
    <property type="term" value="P:SRP-dependent cotranslational protein targeting to membrane"/>
    <property type="evidence" value="ECO:0007669"/>
    <property type="project" value="UniProtKB-UniRule"/>
</dbReference>
<gene>
    <name evidence="12" type="ORF">E0L32_004692</name>
</gene>
<dbReference type="PIRSF" id="PIRSF038922">
    <property type="entry name" value="SRP72"/>
    <property type="match status" value="1"/>
</dbReference>
<organism evidence="12 13">
    <name type="scientific">Thyridium curvatum</name>
    <dbReference type="NCBI Taxonomy" id="1093900"/>
    <lineage>
        <taxon>Eukaryota</taxon>
        <taxon>Fungi</taxon>
        <taxon>Dikarya</taxon>
        <taxon>Ascomycota</taxon>
        <taxon>Pezizomycotina</taxon>
        <taxon>Sordariomycetes</taxon>
        <taxon>Sordariomycetidae</taxon>
        <taxon>Thyridiales</taxon>
        <taxon>Thyridiaceae</taxon>
        <taxon>Thyridium</taxon>
    </lineage>
</organism>
<keyword evidence="6" id="KW-0256">Endoplasmic reticulum</keyword>
<feature type="compositionally biased region" description="Basic residues" evidence="10">
    <location>
        <begin position="612"/>
        <end position="621"/>
    </location>
</feature>
<dbReference type="GO" id="GO:0005786">
    <property type="term" value="C:signal recognition particle, endoplasmic reticulum targeting"/>
    <property type="evidence" value="ECO:0007669"/>
    <property type="project" value="UniProtKB-UniRule"/>
</dbReference>
<feature type="compositionally biased region" description="Basic residues" evidence="10">
    <location>
        <begin position="578"/>
        <end position="587"/>
    </location>
</feature>
<evidence type="ECO:0000256" key="5">
    <source>
        <dbReference type="ARBA" id="ARBA00022490"/>
    </source>
</evidence>
<keyword evidence="7 9" id="KW-0733">Signal recognition particle</keyword>
<dbReference type="Pfam" id="PF17004">
    <property type="entry name" value="SRP_TPR_like"/>
    <property type="match status" value="1"/>
</dbReference>
<evidence type="ECO:0000256" key="8">
    <source>
        <dbReference type="ARBA" id="ARBA00023274"/>
    </source>
</evidence>
<dbReference type="PANTHER" id="PTHR14094">
    <property type="entry name" value="SIGNAL RECOGNITION PARTICLE 72"/>
    <property type="match status" value="1"/>
</dbReference>
<dbReference type="InParanoid" id="A0A507B943"/>
<dbReference type="InterPro" id="IPR011990">
    <property type="entry name" value="TPR-like_helical_dom_sf"/>
</dbReference>
<accession>A0A507B943</accession>
<dbReference type="SUPFAM" id="SSF48452">
    <property type="entry name" value="TPR-like"/>
    <property type="match status" value="1"/>
</dbReference>
<dbReference type="Proteomes" id="UP000319257">
    <property type="component" value="Unassembled WGS sequence"/>
</dbReference>
<feature type="domain" description="Signal recognition particle SRP72 subunit RNA-binding" evidence="11">
    <location>
        <begin position="567"/>
        <end position="614"/>
    </location>
</feature>
<evidence type="ECO:0000313" key="12">
    <source>
        <dbReference type="EMBL" id="TPX15134.1"/>
    </source>
</evidence>
<feature type="region of interest" description="Disordered" evidence="10">
    <location>
        <begin position="547"/>
        <end position="673"/>
    </location>
</feature>
<evidence type="ECO:0000256" key="3">
    <source>
        <dbReference type="ARBA" id="ARBA00007676"/>
    </source>
</evidence>
<evidence type="ECO:0000256" key="2">
    <source>
        <dbReference type="ARBA" id="ARBA00004496"/>
    </source>
</evidence>
<dbReference type="InterPro" id="IPR031545">
    <property type="entry name" value="SRP72_TPR-like"/>
</dbReference>
<keyword evidence="5 9" id="KW-0963">Cytoplasm</keyword>
<dbReference type="InterPro" id="IPR026270">
    <property type="entry name" value="SRP72"/>
</dbReference>
<evidence type="ECO:0000256" key="6">
    <source>
        <dbReference type="ARBA" id="ARBA00022824"/>
    </source>
</evidence>
<dbReference type="GeneID" id="41972139"/>
<evidence type="ECO:0000256" key="4">
    <source>
        <dbReference type="ARBA" id="ARBA00018350"/>
    </source>
</evidence>
<dbReference type="STRING" id="1093900.A0A507B943"/>
<comment type="subcellular location">
    <subcellularLocation>
        <location evidence="2 9">Cytoplasm</location>
    </subcellularLocation>
    <subcellularLocation>
        <location evidence="1">Endoplasmic reticulum</location>
    </subcellularLocation>
</comment>
<keyword evidence="13" id="KW-1185">Reference proteome</keyword>
<feature type="compositionally biased region" description="Basic and acidic residues" evidence="10">
    <location>
        <begin position="588"/>
        <end position="611"/>
    </location>
</feature>
<name>A0A507B943_9PEZI</name>
<dbReference type="InterPro" id="IPR013699">
    <property type="entry name" value="Signal_recog_part_SRP72_RNA-bd"/>
</dbReference>
<dbReference type="GO" id="GO:0008312">
    <property type="term" value="F:7S RNA binding"/>
    <property type="evidence" value="ECO:0007669"/>
    <property type="project" value="InterPro"/>
</dbReference>
<dbReference type="Pfam" id="PF08492">
    <property type="entry name" value="SRP72"/>
    <property type="match status" value="1"/>
</dbReference>
<evidence type="ECO:0000313" key="13">
    <source>
        <dbReference type="Proteomes" id="UP000319257"/>
    </source>
</evidence>
<evidence type="ECO:0000256" key="7">
    <source>
        <dbReference type="ARBA" id="ARBA00023135"/>
    </source>
</evidence>
<dbReference type="AlphaFoldDB" id="A0A507B943"/>
<dbReference type="Gene3D" id="1.25.40.10">
    <property type="entry name" value="Tetratricopeptide repeat domain"/>
    <property type="match status" value="2"/>
</dbReference>
<comment type="caution">
    <text evidence="12">The sequence shown here is derived from an EMBL/GenBank/DDBJ whole genome shotgun (WGS) entry which is preliminary data.</text>
</comment>
<comment type="similarity">
    <text evidence="3 9">Belongs to the SRP72 family.</text>
</comment>
<dbReference type="OrthoDB" id="5421607at2759"/>
<evidence type="ECO:0000256" key="10">
    <source>
        <dbReference type="SAM" id="MobiDB-lite"/>
    </source>
</evidence>
<keyword evidence="8 9" id="KW-0687">Ribonucleoprotein</keyword>
<dbReference type="PANTHER" id="PTHR14094:SF9">
    <property type="entry name" value="SIGNAL RECOGNITION PARTICLE SUBUNIT SRP72"/>
    <property type="match status" value="1"/>
</dbReference>
<dbReference type="GO" id="GO:0005783">
    <property type="term" value="C:endoplasmic reticulum"/>
    <property type="evidence" value="ECO:0007669"/>
    <property type="project" value="UniProtKB-SubCell"/>
</dbReference>
<evidence type="ECO:0000256" key="1">
    <source>
        <dbReference type="ARBA" id="ARBA00004240"/>
    </source>
</evidence>
<sequence>MAAAVASLHSLLGRSSVDDHDEALRVADAALSAARADEDIATARHAKAVALLKLDRFDDALRVLADHPDQGDFCLLERAYALYKTGQLGEARALCRRAAESSRGLRHVAAQAAYRADDFLDAEELYGALTADTKAVMAMDESADLRVNELAVQAQLGWSGLSDPAALASSREDMLAFETTYNYACVHLGRGEYRQADILLMRARHLCESSEELSDEDKKAELLPIKVQQMLVLARQGKLSEAAEIQKSIDISEIPEGSTKAVAEYNSLVLGDETNPYMVQRLAESIKTPSSGSDRLFQHQADIMQRNRYIIELQCHKFKGVAKNTAKRIAADKEAGRSTLAGTTGLGVLNAAAHANLETGKGALARILPLLETRPDDVGLLLTIIQLYIQTKNPGPAISLLEAFFKRLEAATTPDHADVRFAPGLVALAVGLYKLQGRHNAVRSELSRAVAHWQDKAGSHNSGASLLREAGVELLRSHNPSDLATAGAAFERLSSSNPSDRVAHAGLVASFAASDYAKVEPHLESLMPVEKLTKDVDVGALLTKGVASLAPPPAPSSSTGQKRPAADADADAEPAAGGRKKRRRTRKLPKDYDPNRKMDPERWLPLRDRSSYRPKGRKGKKRAAEATQGGMPVGGAGAAEETLELAGGAGSVRVEKAPQGGASGGKKKKKGKK</sequence>
<protein>
    <recommendedName>
        <fullName evidence="4 9">Signal recognition particle subunit SRP72</fullName>
    </recommendedName>
</protein>
<dbReference type="EMBL" id="SKBQ01000023">
    <property type="protein sequence ID" value="TPX15134.1"/>
    <property type="molecule type" value="Genomic_DNA"/>
</dbReference>
<dbReference type="FunCoup" id="A0A507B943">
    <property type="interactions" value="882"/>
</dbReference>
<evidence type="ECO:0000259" key="11">
    <source>
        <dbReference type="Pfam" id="PF08492"/>
    </source>
</evidence>